<keyword evidence="1" id="KW-0812">Transmembrane</keyword>
<reference evidence="2" key="2">
    <citation type="submission" date="2023-05" db="EMBL/GenBank/DDBJ databases">
        <authorList>
            <consortium name="Lawrence Berkeley National Laboratory"/>
            <person name="Steindorff A."/>
            <person name="Hensen N."/>
            <person name="Bonometti L."/>
            <person name="Westerberg I."/>
            <person name="Brannstrom I.O."/>
            <person name="Guillou S."/>
            <person name="Cros-Aarteil S."/>
            <person name="Calhoun S."/>
            <person name="Haridas S."/>
            <person name="Kuo A."/>
            <person name="Mondo S."/>
            <person name="Pangilinan J."/>
            <person name="Riley R."/>
            <person name="Labutti K."/>
            <person name="Andreopoulos B."/>
            <person name="Lipzen A."/>
            <person name="Chen C."/>
            <person name="Yanf M."/>
            <person name="Daum C."/>
            <person name="Ng V."/>
            <person name="Clum A."/>
            <person name="Ohm R."/>
            <person name="Martin F."/>
            <person name="Silar P."/>
            <person name="Natvig D."/>
            <person name="Lalanne C."/>
            <person name="Gautier V."/>
            <person name="Ament-Velasquez S.L."/>
            <person name="Kruys A."/>
            <person name="Hutchinson M.I."/>
            <person name="Powell A.J."/>
            <person name="Barry K."/>
            <person name="Miller A.N."/>
            <person name="Grigoriev I.V."/>
            <person name="Debuchy R."/>
            <person name="Gladieux P."/>
            <person name="Thoren M.H."/>
            <person name="Johannesson H."/>
        </authorList>
    </citation>
    <scope>NUCLEOTIDE SEQUENCE</scope>
    <source>
        <strain evidence="2">PSN243</strain>
    </source>
</reference>
<keyword evidence="1" id="KW-0472">Membrane</keyword>
<reference evidence="2" key="1">
    <citation type="journal article" date="2023" name="Mol. Phylogenet. Evol.">
        <title>Genome-scale phylogeny and comparative genomics of the fungal order Sordariales.</title>
        <authorList>
            <person name="Hensen N."/>
            <person name="Bonometti L."/>
            <person name="Westerberg I."/>
            <person name="Brannstrom I.O."/>
            <person name="Guillou S."/>
            <person name="Cros-Aarteil S."/>
            <person name="Calhoun S."/>
            <person name="Haridas S."/>
            <person name="Kuo A."/>
            <person name="Mondo S."/>
            <person name="Pangilinan J."/>
            <person name="Riley R."/>
            <person name="LaButti K."/>
            <person name="Andreopoulos B."/>
            <person name="Lipzen A."/>
            <person name="Chen C."/>
            <person name="Yan M."/>
            <person name="Daum C."/>
            <person name="Ng V."/>
            <person name="Clum A."/>
            <person name="Steindorff A."/>
            <person name="Ohm R.A."/>
            <person name="Martin F."/>
            <person name="Silar P."/>
            <person name="Natvig D.O."/>
            <person name="Lalanne C."/>
            <person name="Gautier V."/>
            <person name="Ament-Velasquez S.L."/>
            <person name="Kruys A."/>
            <person name="Hutchinson M.I."/>
            <person name="Powell A.J."/>
            <person name="Barry K."/>
            <person name="Miller A.N."/>
            <person name="Grigoriev I.V."/>
            <person name="Debuchy R."/>
            <person name="Gladieux P."/>
            <person name="Hiltunen Thoren M."/>
            <person name="Johannesson H."/>
        </authorList>
    </citation>
    <scope>NUCLEOTIDE SEQUENCE</scope>
    <source>
        <strain evidence="2">PSN243</strain>
    </source>
</reference>
<feature type="non-terminal residue" evidence="2">
    <location>
        <position position="1"/>
    </location>
</feature>
<sequence length="220" mass="22764">EINKTRQHVSAGVAIFAGLGLALFTMGKSLMGTAYGARRLYVADGKLELVQAELRSRGEDLHEITARDVMVPLGTSFAAFAVGHALGGVLDGATGHVHNAINSAASHCPHAVTNAIISHPGHLLHGEMPGELLHGAIDGVELQAHEVASCLADHADAAATSAAADASIAQADPVVLKGIALGVKCAHSAEVKVGKWVAKKLAARLIDRKREPDALRPVDN</sequence>
<evidence type="ECO:0000256" key="1">
    <source>
        <dbReference type="SAM" id="Phobius"/>
    </source>
</evidence>
<gene>
    <name evidence="2" type="ORF">QBC34DRAFT_312186</name>
</gene>
<organism evidence="2 3">
    <name type="scientific">Podospora aff. communis PSN243</name>
    <dbReference type="NCBI Taxonomy" id="3040156"/>
    <lineage>
        <taxon>Eukaryota</taxon>
        <taxon>Fungi</taxon>
        <taxon>Dikarya</taxon>
        <taxon>Ascomycota</taxon>
        <taxon>Pezizomycotina</taxon>
        <taxon>Sordariomycetes</taxon>
        <taxon>Sordariomycetidae</taxon>
        <taxon>Sordariales</taxon>
        <taxon>Podosporaceae</taxon>
        <taxon>Podospora</taxon>
    </lineage>
</organism>
<comment type="caution">
    <text evidence="2">The sequence shown here is derived from an EMBL/GenBank/DDBJ whole genome shotgun (WGS) entry which is preliminary data.</text>
</comment>
<name>A0AAV9G426_9PEZI</name>
<evidence type="ECO:0000313" key="2">
    <source>
        <dbReference type="EMBL" id="KAK4442889.1"/>
    </source>
</evidence>
<keyword evidence="1" id="KW-1133">Transmembrane helix</keyword>
<proteinExistence type="predicted"/>
<dbReference type="AlphaFoldDB" id="A0AAV9G426"/>
<accession>A0AAV9G426</accession>
<feature type="transmembrane region" description="Helical" evidence="1">
    <location>
        <begin position="12"/>
        <end position="31"/>
    </location>
</feature>
<keyword evidence="3" id="KW-1185">Reference proteome</keyword>
<evidence type="ECO:0000313" key="3">
    <source>
        <dbReference type="Proteomes" id="UP001321760"/>
    </source>
</evidence>
<dbReference type="EMBL" id="MU866004">
    <property type="protein sequence ID" value="KAK4442889.1"/>
    <property type="molecule type" value="Genomic_DNA"/>
</dbReference>
<protein>
    <submittedName>
        <fullName evidence="2">Uncharacterized protein</fullName>
    </submittedName>
</protein>
<dbReference type="Proteomes" id="UP001321760">
    <property type="component" value="Unassembled WGS sequence"/>
</dbReference>